<keyword evidence="1" id="KW-0472">Membrane</keyword>
<accession>A0ABV6B5B3</accession>
<evidence type="ECO:0000313" key="2">
    <source>
        <dbReference type="EMBL" id="MFB9994950.1"/>
    </source>
</evidence>
<reference evidence="2 3" key="1">
    <citation type="submission" date="2024-09" db="EMBL/GenBank/DDBJ databases">
        <authorList>
            <person name="Sun Q."/>
            <person name="Mori K."/>
        </authorList>
    </citation>
    <scope>NUCLEOTIDE SEQUENCE [LARGE SCALE GENOMIC DNA]</scope>
    <source>
        <strain evidence="2 3">JCM 13503</strain>
    </source>
</reference>
<organism evidence="2 3">
    <name type="scientific">Deinococcus oregonensis</name>
    <dbReference type="NCBI Taxonomy" id="1805970"/>
    <lineage>
        <taxon>Bacteria</taxon>
        <taxon>Thermotogati</taxon>
        <taxon>Deinococcota</taxon>
        <taxon>Deinococci</taxon>
        <taxon>Deinococcales</taxon>
        <taxon>Deinococcaceae</taxon>
        <taxon>Deinococcus</taxon>
    </lineage>
</organism>
<dbReference type="RefSeq" id="WP_380016406.1">
    <property type="nucleotide sequence ID" value="NZ_JBHLYR010000073.1"/>
</dbReference>
<comment type="caution">
    <text evidence="2">The sequence shown here is derived from an EMBL/GenBank/DDBJ whole genome shotgun (WGS) entry which is preliminary data.</text>
</comment>
<keyword evidence="3" id="KW-1185">Reference proteome</keyword>
<dbReference type="EMBL" id="JBHLYR010000073">
    <property type="protein sequence ID" value="MFB9994950.1"/>
    <property type="molecule type" value="Genomic_DNA"/>
</dbReference>
<sequence>MTRLKGTASGSPWLRLLLIVLALVVIALGLDYVDVLPLHFW</sequence>
<name>A0ABV6B5B3_9DEIO</name>
<dbReference type="Proteomes" id="UP001589733">
    <property type="component" value="Unassembled WGS sequence"/>
</dbReference>
<evidence type="ECO:0000256" key="1">
    <source>
        <dbReference type="SAM" id="Phobius"/>
    </source>
</evidence>
<proteinExistence type="predicted"/>
<evidence type="ECO:0008006" key="4">
    <source>
        <dbReference type="Google" id="ProtNLM"/>
    </source>
</evidence>
<keyword evidence="1" id="KW-0812">Transmembrane</keyword>
<gene>
    <name evidence="2" type="ORF">ACFFLM_23655</name>
</gene>
<evidence type="ECO:0000313" key="3">
    <source>
        <dbReference type="Proteomes" id="UP001589733"/>
    </source>
</evidence>
<protein>
    <recommendedName>
        <fullName evidence="4">DUF1648 domain-containing protein</fullName>
    </recommendedName>
</protein>
<keyword evidence="1" id="KW-1133">Transmembrane helix</keyword>
<feature type="transmembrane region" description="Helical" evidence="1">
    <location>
        <begin position="12"/>
        <end position="33"/>
    </location>
</feature>